<feature type="compositionally biased region" description="Polar residues" evidence="1">
    <location>
        <begin position="225"/>
        <end position="250"/>
    </location>
</feature>
<evidence type="ECO:0000256" key="1">
    <source>
        <dbReference type="SAM" id="MobiDB-lite"/>
    </source>
</evidence>
<reference evidence="2" key="1">
    <citation type="submission" date="2020-11" db="EMBL/GenBank/DDBJ databases">
        <authorList>
            <person name="Tran Van P."/>
        </authorList>
    </citation>
    <scope>NUCLEOTIDE SEQUENCE</scope>
</reference>
<name>A0A7R8VJE0_TIMDO</name>
<gene>
    <name evidence="2" type="ORF">TDIB3V08_LOCUS4250</name>
</gene>
<feature type="compositionally biased region" description="Polar residues" evidence="1">
    <location>
        <begin position="265"/>
        <end position="284"/>
    </location>
</feature>
<evidence type="ECO:0000313" key="2">
    <source>
        <dbReference type="EMBL" id="CAD7197959.1"/>
    </source>
</evidence>
<dbReference type="EMBL" id="OA565929">
    <property type="protein sequence ID" value="CAD7197959.1"/>
    <property type="molecule type" value="Genomic_DNA"/>
</dbReference>
<protein>
    <submittedName>
        <fullName evidence="2">Uncharacterized protein</fullName>
    </submittedName>
</protein>
<feature type="compositionally biased region" description="Polar residues" evidence="1">
    <location>
        <begin position="316"/>
        <end position="326"/>
    </location>
</feature>
<dbReference type="AlphaFoldDB" id="A0A7R8VJE0"/>
<organism evidence="2">
    <name type="scientific">Timema douglasi</name>
    <name type="common">Walking stick</name>
    <dbReference type="NCBI Taxonomy" id="61478"/>
    <lineage>
        <taxon>Eukaryota</taxon>
        <taxon>Metazoa</taxon>
        <taxon>Ecdysozoa</taxon>
        <taxon>Arthropoda</taxon>
        <taxon>Hexapoda</taxon>
        <taxon>Insecta</taxon>
        <taxon>Pterygota</taxon>
        <taxon>Neoptera</taxon>
        <taxon>Polyneoptera</taxon>
        <taxon>Phasmatodea</taxon>
        <taxon>Timematodea</taxon>
        <taxon>Timematoidea</taxon>
        <taxon>Timematidae</taxon>
        <taxon>Timema</taxon>
    </lineage>
</organism>
<sequence length="385" mass="41652">MIVALKGLRVMTWIEEGTKAVLSELSPDGSKRSPGSCSTPTSSCGVRGVGGSGDAEVKEEPSPTAKSGGGLEDNLLTALEPDTINTVLEALKTRIRELEGETRVAGNDKFKCLICMNELEVTQSIRGKSPNAGRHLVPDTRTISATQNASGLPVSHATTVGAVACCSWREDTASNNIQRAEERNKIEMEEKKKKGKWDQTSLQTAITKVLTKELILREASSRNYIPNSTLHDKTSALNQEPGTSSNTVDSSGKGPVSATDLAIAESTTTTCDLVSKESTGSTQESTHETRISSPKPSTSFDPDVIESTRPHDSTNETRISNPKPSTSFDPDIIQTVHKLYRESFPKLILTINVGLRLQIPFNNEHVLSLDERHFVLLTAQLQLAE</sequence>
<feature type="region of interest" description="Disordered" evidence="1">
    <location>
        <begin position="225"/>
        <end position="326"/>
    </location>
</feature>
<accession>A0A7R8VJE0</accession>
<feature type="compositionally biased region" description="Polar residues" evidence="1">
    <location>
        <begin position="291"/>
        <end position="300"/>
    </location>
</feature>
<feature type="region of interest" description="Disordered" evidence="1">
    <location>
        <begin position="24"/>
        <end position="72"/>
    </location>
</feature>
<proteinExistence type="predicted"/>
<feature type="compositionally biased region" description="Basic and acidic residues" evidence="1">
    <location>
        <begin position="306"/>
        <end position="315"/>
    </location>
</feature>
<feature type="compositionally biased region" description="Low complexity" evidence="1">
    <location>
        <begin position="33"/>
        <end position="46"/>
    </location>
</feature>